<evidence type="ECO:0000259" key="8">
    <source>
        <dbReference type="Pfam" id="PF00441"/>
    </source>
</evidence>
<name>A0ABW1R2J7_9ACTN</name>
<evidence type="ECO:0000256" key="5">
    <source>
        <dbReference type="ARBA" id="ARBA00022827"/>
    </source>
</evidence>
<gene>
    <name evidence="11" type="ORF">ACFPWU_11640</name>
</gene>
<evidence type="ECO:0000313" key="12">
    <source>
        <dbReference type="Proteomes" id="UP001596098"/>
    </source>
</evidence>
<dbReference type="SUPFAM" id="SSF47203">
    <property type="entry name" value="Acyl-CoA dehydrogenase C-terminal domain-like"/>
    <property type="match status" value="1"/>
</dbReference>
<comment type="subunit">
    <text evidence="3">Homodimer.</text>
</comment>
<dbReference type="SUPFAM" id="SSF56645">
    <property type="entry name" value="Acyl-CoA dehydrogenase NM domain-like"/>
    <property type="match status" value="1"/>
</dbReference>
<dbReference type="Pfam" id="PF00441">
    <property type="entry name" value="Acyl-CoA_dh_1"/>
    <property type="match status" value="1"/>
</dbReference>
<dbReference type="Gene3D" id="2.40.110.10">
    <property type="entry name" value="Butyryl-CoA Dehydrogenase, subunit A, domain 2"/>
    <property type="match status" value="1"/>
</dbReference>
<accession>A0ABW1R2J7</accession>
<dbReference type="PANTHER" id="PTHR48083:SF13">
    <property type="entry name" value="ACYL-COA DEHYDROGENASE FAMILY MEMBER 11"/>
    <property type="match status" value="1"/>
</dbReference>
<evidence type="ECO:0000256" key="1">
    <source>
        <dbReference type="ARBA" id="ARBA00001974"/>
    </source>
</evidence>
<proteinExistence type="inferred from homology"/>
<dbReference type="Pfam" id="PF02771">
    <property type="entry name" value="Acyl-CoA_dh_N"/>
    <property type="match status" value="1"/>
</dbReference>
<organism evidence="11 12">
    <name type="scientific">Nocardioides yefusunii</name>
    <dbReference type="NCBI Taxonomy" id="2500546"/>
    <lineage>
        <taxon>Bacteria</taxon>
        <taxon>Bacillati</taxon>
        <taxon>Actinomycetota</taxon>
        <taxon>Actinomycetes</taxon>
        <taxon>Propionibacteriales</taxon>
        <taxon>Nocardioidaceae</taxon>
        <taxon>Nocardioides</taxon>
    </lineage>
</organism>
<reference evidence="12" key="1">
    <citation type="journal article" date="2019" name="Int. J. Syst. Evol. Microbiol.">
        <title>The Global Catalogue of Microorganisms (GCM) 10K type strain sequencing project: providing services to taxonomists for standard genome sequencing and annotation.</title>
        <authorList>
            <consortium name="The Broad Institute Genomics Platform"/>
            <consortium name="The Broad Institute Genome Sequencing Center for Infectious Disease"/>
            <person name="Wu L."/>
            <person name="Ma J."/>
        </authorList>
    </citation>
    <scope>NUCLEOTIDE SEQUENCE [LARGE SCALE GENOMIC DNA]</scope>
    <source>
        <strain evidence="12">DFY28</strain>
    </source>
</reference>
<feature type="domain" description="Acyl-CoA dehydrogenase/oxidase N-terminal" evidence="10">
    <location>
        <begin position="10"/>
        <end position="136"/>
    </location>
</feature>
<evidence type="ECO:0000256" key="3">
    <source>
        <dbReference type="ARBA" id="ARBA00011738"/>
    </source>
</evidence>
<evidence type="ECO:0000256" key="4">
    <source>
        <dbReference type="ARBA" id="ARBA00022630"/>
    </source>
</evidence>
<dbReference type="InterPro" id="IPR036250">
    <property type="entry name" value="AcylCo_DH-like_C"/>
</dbReference>
<dbReference type="InterPro" id="IPR050741">
    <property type="entry name" value="Acyl-CoA_dehydrogenase"/>
</dbReference>
<evidence type="ECO:0000256" key="2">
    <source>
        <dbReference type="ARBA" id="ARBA00009347"/>
    </source>
</evidence>
<dbReference type="RefSeq" id="WP_128221514.1">
    <property type="nucleotide sequence ID" value="NZ_CP034929.1"/>
</dbReference>
<comment type="similarity">
    <text evidence="2 7">Belongs to the acyl-CoA dehydrogenase family.</text>
</comment>
<dbReference type="InterPro" id="IPR046373">
    <property type="entry name" value="Acyl-CoA_Oxase/DH_mid-dom_sf"/>
</dbReference>
<dbReference type="Gene3D" id="1.20.140.10">
    <property type="entry name" value="Butyryl-CoA Dehydrogenase, subunit A, domain 3"/>
    <property type="match status" value="1"/>
</dbReference>
<comment type="caution">
    <text evidence="11">The sequence shown here is derived from an EMBL/GenBank/DDBJ whole genome shotgun (WGS) entry which is preliminary data.</text>
</comment>
<dbReference type="Gene3D" id="1.10.540.10">
    <property type="entry name" value="Acyl-CoA dehydrogenase/oxidase, N-terminal domain"/>
    <property type="match status" value="1"/>
</dbReference>
<keyword evidence="12" id="KW-1185">Reference proteome</keyword>
<dbReference type="InterPro" id="IPR037069">
    <property type="entry name" value="AcylCoA_DH/ox_N_sf"/>
</dbReference>
<keyword evidence="4 7" id="KW-0285">Flavoprotein</keyword>
<evidence type="ECO:0000259" key="10">
    <source>
        <dbReference type="Pfam" id="PF02771"/>
    </source>
</evidence>
<sequence>MQFGFDDRTQALVAEMRDFFDTHVLASEKVFGEQLDALDDRFAFTRTQVVRDLQAEARARGLWNLFLPAGSDPDGLGAGLTNLQYAPLAEISGASPNLGPVAMNCAAPDTGNMEVLHLFGTPEQKERWLTPLLAGEIRSAFAMTEPDVASSDATNVQLSITRDGDEYVINGRKWWITGAMNPDCTVFIVMGKTDPDAARHRQQSMVLVPRDTPGLTVLRPMEVFGWDDHEHGGHAELVFTDVRVPASHLIGEEGGGFAIAQARLGPGRIHHCMRTIGIAERALSLMCARVDERVAFGRPISEQGVVRDWIATARIEIEQLRLLTLKTAWLMDTVGTRGAHTEIQAIKIAVPRTVQKILDNAIQAHGAGGVSQDFPLSMMHAGVRTLRLADGPDEVHVNSLAKAELKRQAAARG</sequence>
<dbReference type="EMBL" id="JBHSQI010000005">
    <property type="protein sequence ID" value="MFC6154310.1"/>
    <property type="molecule type" value="Genomic_DNA"/>
</dbReference>
<protein>
    <submittedName>
        <fullName evidence="11">Acyl-CoA dehydrogenase family protein</fullName>
    </submittedName>
</protein>
<comment type="cofactor">
    <cofactor evidence="1 7">
        <name>FAD</name>
        <dbReference type="ChEBI" id="CHEBI:57692"/>
    </cofactor>
</comment>
<dbReference type="Pfam" id="PF02770">
    <property type="entry name" value="Acyl-CoA_dh_M"/>
    <property type="match status" value="1"/>
</dbReference>
<feature type="domain" description="Acyl-CoA oxidase/dehydrogenase middle" evidence="9">
    <location>
        <begin position="140"/>
        <end position="242"/>
    </location>
</feature>
<evidence type="ECO:0000256" key="7">
    <source>
        <dbReference type="RuleBase" id="RU362125"/>
    </source>
</evidence>
<dbReference type="Proteomes" id="UP001596098">
    <property type="component" value="Unassembled WGS sequence"/>
</dbReference>
<dbReference type="InterPro" id="IPR009075">
    <property type="entry name" value="AcylCo_DH/oxidase_C"/>
</dbReference>
<keyword evidence="5 7" id="KW-0274">FAD</keyword>
<dbReference type="InterPro" id="IPR009100">
    <property type="entry name" value="AcylCoA_DH/oxidase_NM_dom_sf"/>
</dbReference>
<dbReference type="InterPro" id="IPR006091">
    <property type="entry name" value="Acyl-CoA_Oxase/DH_mid-dom"/>
</dbReference>
<dbReference type="InterPro" id="IPR013786">
    <property type="entry name" value="AcylCoA_DH/ox_N"/>
</dbReference>
<keyword evidence="6 7" id="KW-0560">Oxidoreductase</keyword>
<feature type="domain" description="Acyl-CoA dehydrogenase/oxidase C-terminal" evidence="8">
    <location>
        <begin position="254"/>
        <end position="403"/>
    </location>
</feature>
<evidence type="ECO:0000259" key="9">
    <source>
        <dbReference type="Pfam" id="PF02770"/>
    </source>
</evidence>
<evidence type="ECO:0000256" key="6">
    <source>
        <dbReference type="ARBA" id="ARBA00023002"/>
    </source>
</evidence>
<dbReference type="PANTHER" id="PTHR48083">
    <property type="entry name" value="MEDIUM-CHAIN SPECIFIC ACYL-COA DEHYDROGENASE, MITOCHONDRIAL-RELATED"/>
    <property type="match status" value="1"/>
</dbReference>
<evidence type="ECO:0000313" key="11">
    <source>
        <dbReference type="EMBL" id="MFC6154310.1"/>
    </source>
</evidence>